<dbReference type="GO" id="GO:0005975">
    <property type="term" value="P:carbohydrate metabolic process"/>
    <property type="evidence" value="ECO:0007669"/>
    <property type="project" value="InterPro"/>
</dbReference>
<dbReference type="Pfam" id="PF10096">
    <property type="entry name" value="DUF2334"/>
    <property type="match status" value="1"/>
</dbReference>
<dbReference type="SUPFAM" id="SSF88713">
    <property type="entry name" value="Glycoside hydrolase/deacetylase"/>
    <property type="match status" value="1"/>
</dbReference>
<reference evidence="2" key="1">
    <citation type="submission" date="2019-08" db="EMBL/GenBank/DDBJ databases">
        <authorList>
            <person name="Kucharzyk K."/>
            <person name="Murdoch R.W."/>
            <person name="Higgins S."/>
            <person name="Loffler F."/>
        </authorList>
    </citation>
    <scope>NUCLEOTIDE SEQUENCE</scope>
</reference>
<accession>A0A645DEC3</accession>
<sequence>MTLLGDLLHEFIPHEHFPTHKVMLRIEDVSPLVDPKAVGAVIEVINRYNIPYSIGVIPVGVAKNGKTVYLHETPVLVAILKQAQDNGASIIMHGYTHQNEYSPETGEGYEFWNARDNRPIENDENFTKERLEAGITELVRCDLIPLAFEPPHYAMSKKGYEVLSRYFNVFSGQVQISDKNADHSLTLPFMTYSKYLNGMFIVPENLGYYDGKEFLVENILDNSEKVRDIQDGFACFFYHGYLPPDKLPSIIEGVKIKGYEFFDLRQLPIRVQSPQIKIVGLDGDINVEIDEDLRASWGTTPENNNVLEKVGSVHITVLLLIIGFFVFIIIRLQINANKQFEK</sequence>
<proteinExistence type="predicted"/>
<evidence type="ECO:0000313" key="2">
    <source>
        <dbReference type="EMBL" id="MPM87565.1"/>
    </source>
</evidence>
<evidence type="ECO:0000256" key="1">
    <source>
        <dbReference type="SAM" id="Phobius"/>
    </source>
</evidence>
<keyword evidence="1" id="KW-1133">Transmembrane helix</keyword>
<organism evidence="2">
    <name type="scientific">bioreactor metagenome</name>
    <dbReference type="NCBI Taxonomy" id="1076179"/>
    <lineage>
        <taxon>unclassified sequences</taxon>
        <taxon>metagenomes</taxon>
        <taxon>ecological metagenomes</taxon>
    </lineage>
</organism>
<dbReference type="InterPro" id="IPR011330">
    <property type="entry name" value="Glyco_hydro/deAcase_b/a-brl"/>
</dbReference>
<dbReference type="AlphaFoldDB" id="A0A645DEC3"/>
<name>A0A645DEC3_9ZZZZ</name>
<comment type="caution">
    <text evidence="2">The sequence shown here is derived from an EMBL/GenBank/DDBJ whole genome shotgun (WGS) entry which is preliminary data.</text>
</comment>
<evidence type="ECO:0008006" key="3">
    <source>
        <dbReference type="Google" id="ProtNLM"/>
    </source>
</evidence>
<keyword evidence="1" id="KW-0812">Transmembrane</keyword>
<gene>
    <name evidence="2" type="ORF">SDC9_134665</name>
</gene>
<dbReference type="EMBL" id="VSSQ01035366">
    <property type="protein sequence ID" value="MPM87565.1"/>
    <property type="molecule type" value="Genomic_DNA"/>
</dbReference>
<dbReference type="Gene3D" id="3.20.20.370">
    <property type="entry name" value="Glycoside hydrolase/deacetylase"/>
    <property type="match status" value="1"/>
</dbReference>
<dbReference type="InterPro" id="IPR018763">
    <property type="entry name" value="DUF2334"/>
</dbReference>
<protein>
    <recommendedName>
        <fullName evidence="3">DUF2334 domain-containing protein</fullName>
    </recommendedName>
</protein>
<feature type="transmembrane region" description="Helical" evidence="1">
    <location>
        <begin position="313"/>
        <end position="332"/>
    </location>
</feature>
<keyword evidence="1" id="KW-0472">Membrane</keyword>